<proteinExistence type="predicted"/>
<sequence length="100" mass="10822">MDSGQDADNQDPLWPTAPEPGPPVAHCTRTRTEDLHGDLEDSLICGVMRALGDARSGEELQVQLCRAVNTNAAGTASERPPFPPPPLRRIESVFFQRDGA</sequence>
<comment type="caution">
    <text evidence="2">The sequence shown here is derived from an EMBL/GenBank/DDBJ whole genome shotgun (WGS) entry which is preliminary data.</text>
</comment>
<accession>A0A9Q1DAZ4</accession>
<dbReference type="EMBL" id="JAFJMO010000011">
    <property type="protein sequence ID" value="KAJ8263644.1"/>
    <property type="molecule type" value="Genomic_DNA"/>
</dbReference>
<gene>
    <name evidence="2" type="ORF">COCON_G00161010</name>
</gene>
<protein>
    <submittedName>
        <fullName evidence="2">Uncharacterized protein</fullName>
    </submittedName>
</protein>
<organism evidence="2 3">
    <name type="scientific">Conger conger</name>
    <name type="common">Conger eel</name>
    <name type="synonym">Muraena conger</name>
    <dbReference type="NCBI Taxonomy" id="82655"/>
    <lineage>
        <taxon>Eukaryota</taxon>
        <taxon>Metazoa</taxon>
        <taxon>Chordata</taxon>
        <taxon>Craniata</taxon>
        <taxon>Vertebrata</taxon>
        <taxon>Euteleostomi</taxon>
        <taxon>Actinopterygii</taxon>
        <taxon>Neopterygii</taxon>
        <taxon>Teleostei</taxon>
        <taxon>Anguilliformes</taxon>
        <taxon>Congridae</taxon>
        <taxon>Conger</taxon>
    </lineage>
</organism>
<dbReference type="Proteomes" id="UP001152803">
    <property type="component" value="Unassembled WGS sequence"/>
</dbReference>
<keyword evidence="3" id="KW-1185">Reference proteome</keyword>
<dbReference type="AlphaFoldDB" id="A0A9Q1DAZ4"/>
<evidence type="ECO:0000313" key="3">
    <source>
        <dbReference type="Proteomes" id="UP001152803"/>
    </source>
</evidence>
<reference evidence="2" key="1">
    <citation type="journal article" date="2023" name="Science">
        <title>Genome structures resolve the early diversification of teleost fishes.</title>
        <authorList>
            <person name="Parey E."/>
            <person name="Louis A."/>
            <person name="Montfort J."/>
            <person name="Bouchez O."/>
            <person name="Roques C."/>
            <person name="Iampietro C."/>
            <person name="Lluch J."/>
            <person name="Castinel A."/>
            <person name="Donnadieu C."/>
            <person name="Desvignes T."/>
            <person name="Floi Bucao C."/>
            <person name="Jouanno E."/>
            <person name="Wen M."/>
            <person name="Mejri S."/>
            <person name="Dirks R."/>
            <person name="Jansen H."/>
            <person name="Henkel C."/>
            <person name="Chen W.J."/>
            <person name="Zahm M."/>
            <person name="Cabau C."/>
            <person name="Klopp C."/>
            <person name="Thompson A.W."/>
            <person name="Robinson-Rechavi M."/>
            <person name="Braasch I."/>
            <person name="Lecointre G."/>
            <person name="Bobe J."/>
            <person name="Postlethwait J.H."/>
            <person name="Berthelot C."/>
            <person name="Roest Crollius H."/>
            <person name="Guiguen Y."/>
        </authorList>
    </citation>
    <scope>NUCLEOTIDE SEQUENCE</scope>
    <source>
        <strain evidence="2">Concon-B</strain>
    </source>
</reference>
<evidence type="ECO:0000256" key="1">
    <source>
        <dbReference type="SAM" id="MobiDB-lite"/>
    </source>
</evidence>
<feature type="region of interest" description="Disordered" evidence="1">
    <location>
        <begin position="1"/>
        <end position="25"/>
    </location>
</feature>
<name>A0A9Q1DAZ4_CONCO</name>
<evidence type="ECO:0000313" key="2">
    <source>
        <dbReference type="EMBL" id="KAJ8263644.1"/>
    </source>
</evidence>